<keyword evidence="6" id="KW-1185">Reference proteome</keyword>
<dbReference type="Proteomes" id="UP000092952">
    <property type="component" value="Chromosome"/>
</dbReference>
<proteinExistence type="predicted"/>
<keyword evidence="1" id="KW-0813">Transport</keyword>
<evidence type="ECO:0008006" key="7">
    <source>
        <dbReference type="Google" id="ProtNLM"/>
    </source>
</evidence>
<dbReference type="Pfam" id="PF01152">
    <property type="entry name" value="Bac_globin"/>
    <property type="match status" value="1"/>
</dbReference>
<evidence type="ECO:0000313" key="5">
    <source>
        <dbReference type="EMBL" id="ANX04657.1"/>
    </source>
</evidence>
<keyword evidence="3" id="KW-0479">Metal-binding</keyword>
<dbReference type="InterPro" id="IPR001486">
    <property type="entry name" value="Hemoglobin_trunc"/>
</dbReference>
<dbReference type="RefSeq" id="WP_068805335.1">
    <property type="nucleotide sequence ID" value="NZ_CP014671.1"/>
</dbReference>
<dbReference type="InterPro" id="IPR009050">
    <property type="entry name" value="Globin-like_sf"/>
</dbReference>
<evidence type="ECO:0000256" key="2">
    <source>
        <dbReference type="ARBA" id="ARBA00022617"/>
    </source>
</evidence>
<dbReference type="STRING" id="1810504.PG2T_11105"/>
<keyword evidence="4" id="KW-0408">Iron</keyword>
<organism evidence="5 6">
    <name type="scientific">Immundisolibacter cernigliae</name>
    <dbReference type="NCBI Taxonomy" id="1810504"/>
    <lineage>
        <taxon>Bacteria</taxon>
        <taxon>Pseudomonadati</taxon>
        <taxon>Pseudomonadota</taxon>
        <taxon>Gammaproteobacteria</taxon>
        <taxon>Immundisolibacterales</taxon>
        <taxon>Immundisolibacteraceae</taxon>
        <taxon>Immundisolibacter</taxon>
    </lineage>
</organism>
<evidence type="ECO:0000256" key="1">
    <source>
        <dbReference type="ARBA" id="ARBA00022448"/>
    </source>
</evidence>
<dbReference type="SUPFAM" id="SSF46458">
    <property type="entry name" value="Globin-like"/>
    <property type="match status" value="1"/>
</dbReference>
<evidence type="ECO:0000256" key="4">
    <source>
        <dbReference type="ARBA" id="ARBA00023004"/>
    </source>
</evidence>
<evidence type="ECO:0000256" key="3">
    <source>
        <dbReference type="ARBA" id="ARBA00022723"/>
    </source>
</evidence>
<keyword evidence="2" id="KW-0349">Heme</keyword>
<dbReference type="InParanoid" id="A0A1B1YVB2"/>
<dbReference type="KEGG" id="gbi:PG2T_11105"/>
<dbReference type="OrthoDB" id="25954at2"/>
<evidence type="ECO:0000313" key="6">
    <source>
        <dbReference type="Proteomes" id="UP000092952"/>
    </source>
</evidence>
<accession>A0A1B1YVB2</accession>
<reference evidence="6" key="1">
    <citation type="submission" date="2016-03" db="EMBL/GenBank/DDBJ databases">
        <title>Complete genome sequence of Solimmundus cernigliae, representing a novel lineage of polycyclic aromatic hydrocarbon degraders within the Gammaproteobacteria.</title>
        <authorList>
            <person name="Singleton D.R."/>
            <person name="Dickey A.N."/>
            <person name="Scholl E.H."/>
            <person name="Wright F.A."/>
            <person name="Aitken M.D."/>
        </authorList>
    </citation>
    <scope>NUCLEOTIDE SEQUENCE [LARGE SCALE GENOMIC DNA]</scope>
    <source>
        <strain evidence="6">TR3.2</strain>
    </source>
</reference>
<name>A0A1B1YVB2_9GAMM</name>
<dbReference type="Gene3D" id="1.10.490.10">
    <property type="entry name" value="Globins"/>
    <property type="match status" value="1"/>
</dbReference>
<dbReference type="InterPro" id="IPR012292">
    <property type="entry name" value="Globin/Proto"/>
</dbReference>
<dbReference type="GO" id="GO:0046872">
    <property type="term" value="F:metal ion binding"/>
    <property type="evidence" value="ECO:0007669"/>
    <property type="project" value="UniProtKB-KW"/>
</dbReference>
<protein>
    <recommendedName>
        <fullName evidence="7">Globin</fullName>
    </recommendedName>
</protein>
<dbReference type="CDD" id="cd08916">
    <property type="entry name" value="TrHb3_P"/>
    <property type="match status" value="1"/>
</dbReference>
<dbReference type="GO" id="GO:0020037">
    <property type="term" value="F:heme binding"/>
    <property type="evidence" value="ECO:0007669"/>
    <property type="project" value="InterPro"/>
</dbReference>
<dbReference type="GO" id="GO:0019825">
    <property type="term" value="F:oxygen binding"/>
    <property type="evidence" value="ECO:0007669"/>
    <property type="project" value="InterPro"/>
</dbReference>
<gene>
    <name evidence="5" type="ORF">PG2T_11105</name>
</gene>
<dbReference type="EMBL" id="CP014671">
    <property type="protein sequence ID" value="ANX04657.1"/>
    <property type="molecule type" value="Genomic_DNA"/>
</dbReference>
<sequence>MTTHRDLAALLGRERISAVVADFYDRVRHDPELGPTFAGVRDWDEVKARIGHFWWIDLGGQRYRDDVYNPHTVHRHFGVRPGQVDPWLRLFEATVRDHLPAELAEVWLTRARRMADWVRTELQNPTSNKKQED</sequence>
<dbReference type="AlphaFoldDB" id="A0A1B1YVB2"/>